<dbReference type="PATRIC" id="fig|178901.13.peg.3331"/>
<feature type="region of interest" description="Disordered" evidence="1">
    <location>
        <begin position="1"/>
        <end position="22"/>
    </location>
</feature>
<sequence>MTVLPFVRPHDDEPLPPPPMQEAERRLTGYARSLRTLFFGLLAVSGTLVAVGAAALALRSGAYVVAGTVNHRLTFIGMIGAPAAGMTSQDFIPVSRLPTWTTSLGAPLLILRFLPGLLVLMFLYRLFDLYAKSEVFTFATTREIRNISCSVLAYSCVSLVTHPLMYFLGLFPEVFSWDMQQVDAFVLGIILLAVTYVMKIGNRIQEEQKDYI</sequence>
<reference evidence="3 4" key="1">
    <citation type="submission" date="2015-06" db="EMBL/GenBank/DDBJ databases">
        <title>Improved classification and identification of acetic acid bacteria using matrix-assisted laser desorption/ionization time-of-flight mass spectrometry; Gluconobacter nephelii and Gluconobacter uchimurae are later heterotypic synonyms of Gluconobacter japonicus and Gluconobacter oxydans, respectively.</title>
        <authorList>
            <person name="Li L."/>
            <person name="Cleenwerck I."/>
            <person name="De Vuyst L."/>
            <person name="Vandamme P."/>
        </authorList>
    </citation>
    <scope>NUCLEOTIDE SEQUENCE [LARGE SCALE GENOMIC DNA]</scope>
    <source>
        <strain evidence="3 4">LMG 1552</strain>
    </source>
</reference>
<keyword evidence="2" id="KW-0812">Transmembrane</keyword>
<keyword evidence="2" id="KW-1133">Transmembrane helix</keyword>
<evidence type="ECO:0000256" key="2">
    <source>
        <dbReference type="SAM" id="Phobius"/>
    </source>
</evidence>
<dbReference type="AlphaFoldDB" id="A0A149RVH0"/>
<feature type="transmembrane region" description="Helical" evidence="2">
    <location>
        <begin position="147"/>
        <end position="168"/>
    </location>
</feature>
<evidence type="ECO:0000313" key="3">
    <source>
        <dbReference type="EMBL" id="KXV18487.1"/>
    </source>
</evidence>
<name>A0A149RVH0_9PROT</name>
<organism evidence="3 4">
    <name type="scientific">Acetobacter malorum</name>
    <dbReference type="NCBI Taxonomy" id="178901"/>
    <lineage>
        <taxon>Bacteria</taxon>
        <taxon>Pseudomonadati</taxon>
        <taxon>Pseudomonadota</taxon>
        <taxon>Alphaproteobacteria</taxon>
        <taxon>Acetobacterales</taxon>
        <taxon>Acetobacteraceae</taxon>
        <taxon>Acetobacter</taxon>
    </lineage>
</organism>
<proteinExistence type="predicted"/>
<dbReference type="Pfam" id="PF11188">
    <property type="entry name" value="DUF2975"/>
    <property type="match status" value="1"/>
</dbReference>
<evidence type="ECO:0000256" key="1">
    <source>
        <dbReference type="SAM" id="MobiDB-lite"/>
    </source>
</evidence>
<dbReference type="RefSeq" id="WP_061507577.1">
    <property type="nucleotide sequence ID" value="NZ_LHZF01000136.1"/>
</dbReference>
<dbReference type="EMBL" id="LHZF01000136">
    <property type="protein sequence ID" value="KXV18487.1"/>
    <property type="molecule type" value="Genomic_DNA"/>
</dbReference>
<evidence type="ECO:0000313" key="4">
    <source>
        <dbReference type="Proteomes" id="UP000075526"/>
    </source>
</evidence>
<accession>A0A149RVH0</accession>
<dbReference type="InterPro" id="IPR021354">
    <property type="entry name" value="DUF2975"/>
</dbReference>
<keyword evidence="2" id="KW-0472">Membrane</keyword>
<comment type="caution">
    <text evidence="3">The sequence shown here is derived from an EMBL/GenBank/DDBJ whole genome shotgun (WGS) entry which is preliminary data.</text>
</comment>
<feature type="transmembrane region" description="Helical" evidence="2">
    <location>
        <begin position="36"/>
        <end position="58"/>
    </location>
</feature>
<gene>
    <name evidence="3" type="ORF">AD933_03150</name>
</gene>
<feature type="transmembrane region" description="Helical" evidence="2">
    <location>
        <begin position="104"/>
        <end position="127"/>
    </location>
</feature>
<protein>
    <recommendedName>
        <fullName evidence="5">DUF2975 domain-containing protein</fullName>
    </recommendedName>
</protein>
<dbReference type="Proteomes" id="UP000075526">
    <property type="component" value="Unassembled WGS sequence"/>
</dbReference>
<feature type="transmembrane region" description="Helical" evidence="2">
    <location>
        <begin position="180"/>
        <end position="198"/>
    </location>
</feature>
<evidence type="ECO:0008006" key="5">
    <source>
        <dbReference type="Google" id="ProtNLM"/>
    </source>
</evidence>